<organism evidence="1 2">
    <name type="scientific">Coniosporium uncinatum</name>
    <dbReference type="NCBI Taxonomy" id="93489"/>
    <lineage>
        <taxon>Eukaryota</taxon>
        <taxon>Fungi</taxon>
        <taxon>Dikarya</taxon>
        <taxon>Ascomycota</taxon>
        <taxon>Pezizomycotina</taxon>
        <taxon>Dothideomycetes</taxon>
        <taxon>Dothideomycetes incertae sedis</taxon>
        <taxon>Coniosporium</taxon>
    </lineage>
</organism>
<evidence type="ECO:0000313" key="1">
    <source>
        <dbReference type="EMBL" id="KAK3081533.1"/>
    </source>
</evidence>
<keyword evidence="2" id="KW-1185">Reference proteome</keyword>
<name>A0ACC3DXH3_9PEZI</name>
<reference evidence="1" key="1">
    <citation type="submission" date="2024-09" db="EMBL/GenBank/DDBJ databases">
        <title>Black Yeasts Isolated from many extreme environments.</title>
        <authorList>
            <person name="Coleine C."/>
            <person name="Stajich J.E."/>
            <person name="Selbmann L."/>
        </authorList>
    </citation>
    <scope>NUCLEOTIDE SEQUENCE</scope>
    <source>
        <strain evidence="1">CCFEE 5737</strain>
    </source>
</reference>
<accession>A0ACC3DXH3</accession>
<gene>
    <name evidence="1" type="ORF">LTS18_005644</name>
</gene>
<evidence type="ECO:0000313" key="2">
    <source>
        <dbReference type="Proteomes" id="UP001186974"/>
    </source>
</evidence>
<comment type="caution">
    <text evidence="1">The sequence shown here is derived from an EMBL/GenBank/DDBJ whole genome shotgun (WGS) entry which is preliminary data.</text>
</comment>
<proteinExistence type="predicted"/>
<dbReference type="Proteomes" id="UP001186974">
    <property type="component" value="Unassembled WGS sequence"/>
</dbReference>
<dbReference type="EMBL" id="JAWDJW010000135">
    <property type="protein sequence ID" value="KAK3081533.1"/>
    <property type="molecule type" value="Genomic_DNA"/>
</dbReference>
<sequence length="184" mass="19848">MAANQRFYLHTVGITTSLLASGSILSFSTFDVPQLQNPSQPTSSTLQNVRFLFSRGSHVFPYAAAIAAGAFGALAYMTPEGPDFASIASPREYQNTRSLYWTAAASALSILPYTVFFMLPTANGPLREMVSKQEKGENVSDSAVRDMLDRFAWQNAIRGLLIGAGGVVGLYTALRRIGAEKLVS</sequence>
<protein>
    <submittedName>
        <fullName evidence="1">Uncharacterized protein</fullName>
    </submittedName>
</protein>